<gene>
    <name evidence="1" type="ORF">EOS_23390</name>
</gene>
<protein>
    <submittedName>
        <fullName evidence="1">Uncharacterized protein</fullName>
    </submittedName>
</protein>
<reference evidence="1 2" key="1">
    <citation type="journal article" date="2015" name="Genome Announc.">
        <title>Draft Genome Sequence of Burkholderia sp. Strain PML1(12), an Ectomycorrhizosphere-Inhabiting Bacterium with Effective Mineral-Weathering Ability.</title>
        <authorList>
            <person name="Uroz S."/>
            <person name="Oger P."/>
        </authorList>
    </citation>
    <scope>NUCLEOTIDE SEQUENCE [LARGE SCALE GENOMIC DNA]</scope>
    <source>
        <strain evidence="2">PML1(12)</strain>
    </source>
</reference>
<dbReference type="EMBL" id="AEJF01000143">
    <property type="protein sequence ID" value="KLU23609.1"/>
    <property type="molecule type" value="Genomic_DNA"/>
</dbReference>
<organism evidence="1 2">
    <name type="scientific">Caballeronia mineralivorans PML1(12)</name>
    <dbReference type="NCBI Taxonomy" id="908627"/>
    <lineage>
        <taxon>Bacteria</taxon>
        <taxon>Pseudomonadati</taxon>
        <taxon>Pseudomonadota</taxon>
        <taxon>Betaproteobacteria</taxon>
        <taxon>Burkholderiales</taxon>
        <taxon>Burkholderiaceae</taxon>
        <taxon>Caballeronia</taxon>
    </lineage>
</organism>
<keyword evidence="2" id="KW-1185">Reference proteome</keyword>
<sequence>MNDLLAFAIDAHGGLDRWNMFTRLKAEVSIDGAIWHVKQQPGVLKDKVLEIDTHKQLLTITPFPAPGQRSVFVPGRMSLETLDGEVLDSRDDPEAAYAGHVQETPWDTFHVTYFASEALWTYLTSPFLYTYRGFESEEIEPWHENGEEWRRLKVTFPAHIHSHTKTQITHFGPDGLMRRHDYTVDILGGASGANYVSDYREFQGIKMPTKRRIYAYDENMQKVPEPLLVSLDFGQLTFS</sequence>
<accession>A0A0J1CSL1</accession>
<dbReference type="Proteomes" id="UP000035963">
    <property type="component" value="Unassembled WGS sequence"/>
</dbReference>
<dbReference type="AlphaFoldDB" id="A0A0J1CSL1"/>
<proteinExistence type="predicted"/>
<evidence type="ECO:0000313" key="2">
    <source>
        <dbReference type="Proteomes" id="UP000035963"/>
    </source>
</evidence>
<dbReference type="PATRIC" id="fig|908627.4.peg.5219"/>
<dbReference type="OrthoDB" id="8746011at2"/>
<comment type="caution">
    <text evidence="1">The sequence shown here is derived from an EMBL/GenBank/DDBJ whole genome shotgun (WGS) entry which is preliminary data.</text>
</comment>
<name>A0A0J1CSL1_9BURK</name>
<dbReference type="RefSeq" id="WP_047849095.1">
    <property type="nucleotide sequence ID" value="NZ_AEJF01000143.1"/>
</dbReference>
<evidence type="ECO:0000313" key="1">
    <source>
        <dbReference type="EMBL" id="KLU23609.1"/>
    </source>
</evidence>